<dbReference type="AlphaFoldDB" id="A0A1M5XBC9"/>
<reference evidence="3 4" key="1">
    <citation type="submission" date="2016-11" db="EMBL/GenBank/DDBJ databases">
        <authorList>
            <person name="Jaros S."/>
            <person name="Januszkiewicz K."/>
            <person name="Wedrychowicz H."/>
        </authorList>
    </citation>
    <scope>NUCLEOTIDE SEQUENCE [LARGE SCALE GENOMIC DNA]</scope>
    <source>
        <strain evidence="3 4">DSM 29431</strain>
    </source>
</reference>
<evidence type="ECO:0000313" key="3">
    <source>
        <dbReference type="EMBL" id="SHH97130.1"/>
    </source>
</evidence>
<keyword evidence="4" id="KW-1185">Reference proteome</keyword>
<feature type="transmembrane region" description="Helical" evidence="1">
    <location>
        <begin position="44"/>
        <end position="63"/>
    </location>
</feature>
<dbReference type="InterPro" id="IPR051311">
    <property type="entry name" value="DedA_domain"/>
</dbReference>
<gene>
    <name evidence="3" type="ORF">SAMN05443551_3826</name>
</gene>
<dbReference type="PANTHER" id="PTHR42709:SF4">
    <property type="entry name" value="INNER MEMBRANE PROTEIN YQAA"/>
    <property type="match status" value="1"/>
</dbReference>
<feature type="domain" description="VTT" evidence="2">
    <location>
        <begin position="41"/>
        <end position="139"/>
    </location>
</feature>
<dbReference type="OrthoDB" id="9814483at2"/>
<organism evidence="3 4">
    <name type="scientific">Marivita hallyeonensis</name>
    <dbReference type="NCBI Taxonomy" id="996342"/>
    <lineage>
        <taxon>Bacteria</taxon>
        <taxon>Pseudomonadati</taxon>
        <taxon>Pseudomonadota</taxon>
        <taxon>Alphaproteobacteria</taxon>
        <taxon>Rhodobacterales</taxon>
        <taxon>Roseobacteraceae</taxon>
        <taxon>Marivita</taxon>
    </lineage>
</organism>
<protein>
    <submittedName>
        <fullName evidence="3">Membrane protein YqaA, SNARE-associated domain</fullName>
    </submittedName>
</protein>
<accession>A0A1M5XBC9</accession>
<keyword evidence="1" id="KW-0472">Membrane</keyword>
<dbReference type="STRING" id="996342.SAMN05443551_3826"/>
<evidence type="ECO:0000256" key="1">
    <source>
        <dbReference type="SAM" id="Phobius"/>
    </source>
</evidence>
<dbReference type="RefSeq" id="WP_072779701.1">
    <property type="nucleotide sequence ID" value="NZ_FQXC01000006.1"/>
</dbReference>
<feature type="transmembrane region" description="Helical" evidence="1">
    <location>
        <begin position="5"/>
        <end position="24"/>
    </location>
</feature>
<dbReference type="Proteomes" id="UP000184221">
    <property type="component" value="Unassembled WGS sequence"/>
</dbReference>
<feature type="transmembrane region" description="Helical" evidence="1">
    <location>
        <begin position="120"/>
        <end position="142"/>
    </location>
</feature>
<dbReference type="PANTHER" id="PTHR42709">
    <property type="entry name" value="ALKALINE PHOSPHATASE LIKE PROTEIN"/>
    <property type="match status" value="1"/>
</dbReference>
<sequence length="145" mass="16226">MWEDILALSGLFIVAFGAATILPFQSEIVFVALQLRGDIPVLEIILFASVGNTLGSGVNYALGRVIEHYRDRRWFPVSESQLERAQNWYSKYGVWTLLLSWAPLGDALTVVAGVMRTNVWLFFTLVAISKTTRYIALAWVTAQVS</sequence>
<dbReference type="Pfam" id="PF09335">
    <property type="entry name" value="VTT_dom"/>
    <property type="match status" value="1"/>
</dbReference>
<evidence type="ECO:0000313" key="4">
    <source>
        <dbReference type="Proteomes" id="UP000184221"/>
    </source>
</evidence>
<keyword evidence="1" id="KW-0812">Transmembrane</keyword>
<proteinExistence type="predicted"/>
<dbReference type="EMBL" id="FQXC01000006">
    <property type="protein sequence ID" value="SHH97130.1"/>
    <property type="molecule type" value="Genomic_DNA"/>
</dbReference>
<name>A0A1M5XBC9_9RHOB</name>
<evidence type="ECO:0000259" key="2">
    <source>
        <dbReference type="Pfam" id="PF09335"/>
    </source>
</evidence>
<keyword evidence="1" id="KW-1133">Transmembrane helix</keyword>
<feature type="transmembrane region" description="Helical" evidence="1">
    <location>
        <begin position="92"/>
        <end position="114"/>
    </location>
</feature>
<dbReference type="InterPro" id="IPR032816">
    <property type="entry name" value="VTT_dom"/>
</dbReference>